<keyword evidence="1" id="KW-0175">Coiled coil</keyword>
<feature type="coiled-coil region" evidence="1">
    <location>
        <begin position="103"/>
        <end position="155"/>
    </location>
</feature>
<dbReference type="Proteomes" id="UP001523230">
    <property type="component" value="Unassembled WGS sequence"/>
</dbReference>
<evidence type="ECO:0000256" key="1">
    <source>
        <dbReference type="SAM" id="Coils"/>
    </source>
</evidence>
<proteinExistence type="predicted"/>
<protein>
    <recommendedName>
        <fullName evidence="5">MerR family transcriptional regulator</fullName>
    </recommendedName>
</protein>
<gene>
    <name evidence="3" type="ORF">DIC75_01050</name>
</gene>
<evidence type="ECO:0008006" key="5">
    <source>
        <dbReference type="Google" id="ProtNLM"/>
    </source>
</evidence>
<dbReference type="InterPro" id="IPR009061">
    <property type="entry name" value="DNA-bd_dom_put_sf"/>
</dbReference>
<keyword evidence="4" id="KW-1185">Reference proteome</keyword>
<accession>A0ABD4TC29</accession>
<dbReference type="Gene3D" id="1.10.1660.10">
    <property type="match status" value="1"/>
</dbReference>
<dbReference type="SUPFAM" id="SSF46955">
    <property type="entry name" value="Putative DNA-binding domain"/>
    <property type="match status" value="1"/>
</dbReference>
<feature type="region of interest" description="Disordered" evidence="2">
    <location>
        <begin position="71"/>
        <end position="91"/>
    </location>
</feature>
<evidence type="ECO:0000313" key="4">
    <source>
        <dbReference type="Proteomes" id="UP001523230"/>
    </source>
</evidence>
<evidence type="ECO:0000313" key="3">
    <source>
        <dbReference type="EMBL" id="MCM2464912.1"/>
    </source>
</evidence>
<evidence type="ECO:0000256" key="2">
    <source>
        <dbReference type="SAM" id="MobiDB-lite"/>
    </source>
</evidence>
<dbReference type="EMBL" id="QFDM01000001">
    <property type="protein sequence ID" value="MCM2464912.1"/>
    <property type="molecule type" value="Genomic_DNA"/>
</dbReference>
<sequence>MVTEKELKIGDIARLTGISEQDVRTLVQTYDSLFTCRTIGPVRLFPPKTVRIVRELIELSGKGLSPDEIVGEIRSGRKPSPEEPAGEVDRTAVPLPPEVVIDLGVMQDTLARQERRIARLVDELKREQGLRVEEIGRLQKTVDDLQEQLRAQREQLGVVAEWVDYFDRRMDEATRPVLERVRRTVARKSDPGQPSGRSG</sequence>
<comment type="caution">
    <text evidence="3">The sequence shown here is derived from an EMBL/GenBank/DDBJ whole genome shotgun (WGS) entry which is preliminary data.</text>
</comment>
<dbReference type="AlphaFoldDB" id="A0ABD4TC29"/>
<organism evidence="3 4">
    <name type="scientific">Methanoculleus oceani</name>
    <dbReference type="NCBI Taxonomy" id="2184756"/>
    <lineage>
        <taxon>Archaea</taxon>
        <taxon>Methanobacteriati</taxon>
        <taxon>Methanobacteriota</taxon>
        <taxon>Stenosarchaea group</taxon>
        <taxon>Methanomicrobia</taxon>
        <taxon>Methanomicrobiales</taxon>
        <taxon>Methanomicrobiaceae</taxon>
        <taxon>Methanoculleus</taxon>
    </lineage>
</organism>
<name>A0ABD4TC29_9EURY</name>
<reference evidence="3 4" key="1">
    <citation type="submission" date="2018-05" db="EMBL/GenBank/DDBJ databases">
        <title>Isolation and characterization of genus Methanoculleus species and their viruses from deep sea marine sediment offshore southwestern Taiwan.</title>
        <authorList>
            <person name="Wei W.-H."/>
            <person name="Chen W.-C."/>
            <person name="Lai M.-C."/>
            <person name="Chen S.-C."/>
        </authorList>
    </citation>
    <scope>NUCLEOTIDE SEQUENCE [LARGE SCALE GENOMIC DNA]</scope>
    <source>
        <strain evidence="3 4">CWC-02</strain>
    </source>
</reference>